<dbReference type="AlphaFoldDB" id="A0A4D9CX28"/>
<proteinExistence type="predicted"/>
<evidence type="ECO:0000313" key="1">
    <source>
        <dbReference type="EMBL" id="TFJ83084.1"/>
    </source>
</evidence>
<name>A0A4D9CX28_9STRA</name>
<comment type="caution">
    <text evidence="1">The sequence shown here is derived from an EMBL/GenBank/DDBJ whole genome shotgun (WGS) entry which is preliminary data.</text>
</comment>
<reference evidence="1 2" key="1">
    <citation type="submission" date="2019-01" db="EMBL/GenBank/DDBJ databases">
        <title>Nuclear Genome Assembly of the Microalgal Biofuel strain Nannochloropsis salina CCMP1776.</title>
        <authorList>
            <person name="Hovde B."/>
        </authorList>
    </citation>
    <scope>NUCLEOTIDE SEQUENCE [LARGE SCALE GENOMIC DNA]</scope>
    <source>
        <strain evidence="1 2">CCMP1776</strain>
    </source>
</reference>
<accession>A0A4D9CX28</accession>
<sequence>MEGGLKDREDEPAISHVILPASYPSSADYVNALLAATTEEINLSLAELASRFLMAWQGRQRGTGGGRGGGGGAAEGATSMEALRRAGGVCYYSDVELIVSRKRKEGDE</sequence>
<dbReference type="EMBL" id="SDOX01000071">
    <property type="protein sequence ID" value="TFJ83084.1"/>
    <property type="molecule type" value="Genomic_DNA"/>
</dbReference>
<dbReference type="Proteomes" id="UP000355283">
    <property type="component" value="Unassembled WGS sequence"/>
</dbReference>
<evidence type="ECO:0000313" key="2">
    <source>
        <dbReference type="Proteomes" id="UP000355283"/>
    </source>
</evidence>
<protein>
    <submittedName>
        <fullName evidence="1">Uncharacterized protein</fullName>
    </submittedName>
</protein>
<dbReference type="OrthoDB" id="6513042at2759"/>
<organism evidence="1 2">
    <name type="scientific">Nannochloropsis salina CCMP1776</name>
    <dbReference type="NCBI Taxonomy" id="1027361"/>
    <lineage>
        <taxon>Eukaryota</taxon>
        <taxon>Sar</taxon>
        <taxon>Stramenopiles</taxon>
        <taxon>Ochrophyta</taxon>
        <taxon>Eustigmatophyceae</taxon>
        <taxon>Eustigmatales</taxon>
        <taxon>Monodopsidaceae</taxon>
        <taxon>Microchloropsis</taxon>
        <taxon>Microchloropsis salina</taxon>
    </lineage>
</organism>
<keyword evidence="2" id="KW-1185">Reference proteome</keyword>
<gene>
    <name evidence="1" type="ORF">NSK_005606</name>
</gene>